<dbReference type="GO" id="GO:0008422">
    <property type="term" value="F:beta-glucosidase activity"/>
    <property type="evidence" value="ECO:0007669"/>
    <property type="project" value="UniProtKB-EC"/>
</dbReference>
<dbReference type="EC" id="3.2.1.21" evidence="7"/>
<comment type="catalytic activity">
    <reaction evidence="7">
        <text>Hydrolysis of terminal, non-reducing beta-D-glucosyl residues with release of beta-D-glucose.</text>
        <dbReference type="EC" id="3.2.1.21"/>
    </reaction>
</comment>
<evidence type="ECO:0000256" key="7">
    <source>
        <dbReference type="RuleBase" id="RU361175"/>
    </source>
</evidence>
<dbReference type="EMBL" id="JBFPJR010000013">
    <property type="protein sequence ID" value="MEX0427787.1"/>
    <property type="molecule type" value="Genomic_DNA"/>
</dbReference>
<dbReference type="Gene3D" id="3.20.20.80">
    <property type="entry name" value="Glycosidases"/>
    <property type="match status" value="1"/>
</dbReference>
<dbReference type="NCBIfam" id="TIGR03356">
    <property type="entry name" value="BGL"/>
    <property type="match status" value="1"/>
</dbReference>
<protein>
    <recommendedName>
        <fullName evidence="7">Beta-glucosidase</fullName>
        <ecNumber evidence="7">3.2.1.21</ecNumber>
    </recommendedName>
</protein>
<organism evidence="8 9">
    <name type="scientific">Nocardioides eburneus</name>
    <dbReference type="NCBI Taxonomy" id="3231482"/>
    <lineage>
        <taxon>Bacteria</taxon>
        <taxon>Bacillati</taxon>
        <taxon>Actinomycetota</taxon>
        <taxon>Actinomycetes</taxon>
        <taxon>Propionibacteriales</taxon>
        <taxon>Nocardioidaceae</taxon>
        <taxon>Nocardioides</taxon>
    </lineage>
</organism>
<comment type="caution">
    <text evidence="8">The sequence shown here is derived from an EMBL/GenBank/DDBJ whole genome shotgun (WGS) entry which is preliminary data.</text>
</comment>
<keyword evidence="9" id="KW-1185">Reference proteome</keyword>
<dbReference type="RefSeq" id="WP_367993504.1">
    <property type="nucleotide sequence ID" value="NZ_JBFPJR010000013.1"/>
</dbReference>
<accession>A0ABV3SZH5</accession>
<gene>
    <name evidence="8" type="ORF">AB3X52_09165</name>
</gene>
<evidence type="ECO:0000256" key="4">
    <source>
        <dbReference type="ARBA" id="ARBA00023277"/>
    </source>
</evidence>
<evidence type="ECO:0000256" key="6">
    <source>
        <dbReference type="ARBA" id="ARBA00023326"/>
    </source>
</evidence>
<dbReference type="InterPro" id="IPR001360">
    <property type="entry name" value="Glyco_hydro_1"/>
</dbReference>
<keyword evidence="5 7" id="KW-0326">Glycosidase</keyword>
<evidence type="ECO:0000256" key="3">
    <source>
        <dbReference type="ARBA" id="ARBA00023001"/>
    </source>
</evidence>
<proteinExistence type="inferred from homology"/>
<evidence type="ECO:0000313" key="8">
    <source>
        <dbReference type="EMBL" id="MEX0427787.1"/>
    </source>
</evidence>
<dbReference type="Proteomes" id="UP001556631">
    <property type="component" value="Unassembled WGS sequence"/>
</dbReference>
<keyword evidence="3" id="KW-0136">Cellulose degradation</keyword>
<keyword evidence="6" id="KW-0624">Polysaccharide degradation</keyword>
<dbReference type="PANTHER" id="PTHR10353">
    <property type="entry name" value="GLYCOSYL HYDROLASE"/>
    <property type="match status" value="1"/>
</dbReference>
<name>A0ABV3SZH5_9ACTN</name>
<evidence type="ECO:0000256" key="1">
    <source>
        <dbReference type="ARBA" id="ARBA00010838"/>
    </source>
</evidence>
<evidence type="ECO:0000313" key="9">
    <source>
        <dbReference type="Proteomes" id="UP001556631"/>
    </source>
</evidence>
<keyword evidence="4" id="KW-0119">Carbohydrate metabolism</keyword>
<sequence length="448" mass="48714">MIVPVVIPQLPPGFQFGTSASAYLVEGATAEDGRGSCIWDVFSRREGVIHDGSNADRAADHYHRVDEDVALLQRLGAGVYRFSVSWPRIQPHGRGTVNARGLDFYDRLVDRLLEAGISPAATLYSGDLPQTLEDDGGWLNRATVEAFAEYAAIVADRLADRVTQWVPVQDPNVAAFLGYGVGEWAPGRQLGFAAIPAIHHLLVAHGRGAIALREAGATDVGCATHHSPIWPMSDDPADVGAAKLVDTAWNAVPLEAMLLGRYPTDLAALFDEVVEPGDLATIRQPLDFYGINFFAPQRVGAAEEGAEIPIRVVPLLGHPATDVGWAVVPAALREWLVITRARYRAALPPFVVTQCGAAYDIPLVEGVVDDQIRIDFLTAHLEAVSAAIKRGVDVRGFYAYTLLDGWDWDEGYTSKYGLVHVDLETFVRTPKRSFQWYADVIAAQGQQV</sequence>
<dbReference type="PANTHER" id="PTHR10353:SF36">
    <property type="entry name" value="LP05116P"/>
    <property type="match status" value="1"/>
</dbReference>
<dbReference type="InterPro" id="IPR017736">
    <property type="entry name" value="Glyco_hydro_1_beta-glucosidase"/>
</dbReference>
<dbReference type="InterPro" id="IPR017853">
    <property type="entry name" value="GH"/>
</dbReference>
<dbReference type="SUPFAM" id="SSF51445">
    <property type="entry name" value="(Trans)glycosidases"/>
    <property type="match status" value="1"/>
</dbReference>
<dbReference type="Pfam" id="PF00232">
    <property type="entry name" value="Glyco_hydro_1"/>
    <property type="match status" value="1"/>
</dbReference>
<keyword evidence="2 7" id="KW-0378">Hydrolase</keyword>
<evidence type="ECO:0000256" key="2">
    <source>
        <dbReference type="ARBA" id="ARBA00022801"/>
    </source>
</evidence>
<reference evidence="8 9" key="1">
    <citation type="submission" date="2024-07" db="EMBL/GenBank/DDBJ databases">
        <authorList>
            <person name="Lee S."/>
            <person name="Kang M."/>
        </authorList>
    </citation>
    <scope>NUCLEOTIDE SEQUENCE [LARGE SCALE GENOMIC DNA]</scope>
    <source>
        <strain evidence="8 9">DS6</strain>
    </source>
</reference>
<comment type="similarity">
    <text evidence="1 7">Belongs to the glycosyl hydrolase 1 family.</text>
</comment>
<evidence type="ECO:0000256" key="5">
    <source>
        <dbReference type="ARBA" id="ARBA00023295"/>
    </source>
</evidence>
<dbReference type="PRINTS" id="PR00131">
    <property type="entry name" value="GLHYDRLASE1"/>
</dbReference>